<dbReference type="EMBL" id="CP001681">
    <property type="protein sequence ID" value="ACU04194.1"/>
    <property type="molecule type" value="Genomic_DNA"/>
</dbReference>
<dbReference type="KEGG" id="phe:Phep_1987"/>
<sequence length="189" mass="22283">MADYSKYSDEELFGLLKQDDQKAYLEIYDRYKVLLQNHAIRKLTDMDDVEDILQELFIDLWDKRAAIYLTTGLVNYLYTAMRNRIFNHFYKKQREGNYLNSLVAVIERGEYVTDLALREKEYTEIIKAEIDALPERMREVFLLHRNEGLTYKEIAEQLGTSELTVATQVKKSLKTLRLRLGATGFSMFI</sequence>
<dbReference type="GO" id="GO:0006352">
    <property type="term" value="P:DNA-templated transcription initiation"/>
    <property type="evidence" value="ECO:0007669"/>
    <property type="project" value="InterPro"/>
</dbReference>
<dbReference type="PANTHER" id="PTHR43133:SF46">
    <property type="entry name" value="RNA POLYMERASE SIGMA-70 FACTOR ECF SUBFAMILY"/>
    <property type="match status" value="1"/>
</dbReference>
<dbReference type="GO" id="GO:0016987">
    <property type="term" value="F:sigma factor activity"/>
    <property type="evidence" value="ECO:0007669"/>
    <property type="project" value="UniProtKB-KW"/>
</dbReference>
<dbReference type="NCBIfam" id="TIGR02937">
    <property type="entry name" value="sigma70-ECF"/>
    <property type="match status" value="1"/>
</dbReference>
<protein>
    <submittedName>
        <fullName evidence="7">RNA polymerase sigma factor, sigma-70 family</fullName>
    </submittedName>
</protein>
<dbReference type="GO" id="GO:0003677">
    <property type="term" value="F:DNA binding"/>
    <property type="evidence" value="ECO:0007669"/>
    <property type="project" value="InterPro"/>
</dbReference>
<evidence type="ECO:0000259" key="5">
    <source>
        <dbReference type="Pfam" id="PF04542"/>
    </source>
</evidence>
<dbReference type="AlphaFoldDB" id="C6XWB5"/>
<dbReference type="Pfam" id="PF04542">
    <property type="entry name" value="Sigma70_r2"/>
    <property type="match status" value="1"/>
</dbReference>
<evidence type="ECO:0000313" key="7">
    <source>
        <dbReference type="EMBL" id="ACU04194.1"/>
    </source>
</evidence>
<evidence type="ECO:0000256" key="4">
    <source>
        <dbReference type="ARBA" id="ARBA00023163"/>
    </source>
</evidence>
<dbReference type="InterPro" id="IPR013249">
    <property type="entry name" value="RNA_pol_sigma70_r4_t2"/>
</dbReference>
<reference evidence="7 8" key="1">
    <citation type="journal article" date="2009" name="Stand. Genomic Sci.">
        <title>Complete genome sequence of Pedobacter heparinus type strain (HIM 762-3).</title>
        <authorList>
            <person name="Han C."/>
            <person name="Spring S."/>
            <person name="Lapidus A."/>
            <person name="Del Rio T.G."/>
            <person name="Tice H."/>
            <person name="Copeland A."/>
            <person name="Cheng J.F."/>
            <person name="Lucas S."/>
            <person name="Chen F."/>
            <person name="Nolan M."/>
            <person name="Bruce D."/>
            <person name="Goodwin L."/>
            <person name="Pitluck S."/>
            <person name="Ivanova N."/>
            <person name="Mavromatis K."/>
            <person name="Mikhailova N."/>
            <person name="Pati A."/>
            <person name="Chen A."/>
            <person name="Palaniappan K."/>
            <person name="Land M."/>
            <person name="Hauser L."/>
            <person name="Chang Y.J."/>
            <person name="Jeffries C.C."/>
            <person name="Saunders E."/>
            <person name="Chertkov O."/>
            <person name="Brettin T."/>
            <person name="Goker M."/>
            <person name="Rohde M."/>
            <person name="Bristow J."/>
            <person name="Eisen J.A."/>
            <person name="Markowitz V."/>
            <person name="Hugenholtz P."/>
            <person name="Kyrpides N.C."/>
            <person name="Klenk H.P."/>
            <person name="Detter J.C."/>
        </authorList>
    </citation>
    <scope>NUCLEOTIDE SEQUENCE [LARGE SCALE GENOMIC DNA]</scope>
    <source>
        <strain evidence="8">ATCC 13125 / DSM 2366 / CIP 104194 / JCM 7457 / NBRC 12017 / NCIMB 9290 / NRRL B-14731 / HIM 762-3</strain>
    </source>
</reference>
<dbReference type="eggNOG" id="COG1595">
    <property type="taxonomic scope" value="Bacteria"/>
</dbReference>
<evidence type="ECO:0000259" key="6">
    <source>
        <dbReference type="Pfam" id="PF08281"/>
    </source>
</evidence>
<dbReference type="SUPFAM" id="SSF88659">
    <property type="entry name" value="Sigma3 and sigma4 domains of RNA polymerase sigma factors"/>
    <property type="match status" value="1"/>
</dbReference>
<gene>
    <name evidence="7" type="ordered locus">Phep_1987</name>
</gene>
<dbReference type="CDD" id="cd06171">
    <property type="entry name" value="Sigma70_r4"/>
    <property type="match status" value="1"/>
</dbReference>
<keyword evidence="3" id="KW-0731">Sigma factor</keyword>
<evidence type="ECO:0000313" key="8">
    <source>
        <dbReference type="Proteomes" id="UP000000852"/>
    </source>
</evidence>
<dbReference type="InterPro" id="IPR036388">
    <property type="entry name" value="WH-like_DNA-bd_sf"/>
</dbReference>
<keyword evidence="4" id="KW-0804">Transcription</keyword>
<dbReference type="SUPFAM" id="SSF88946">
    <property type="entry name" value="Sigma2 domain of RNA polymerase sigma factors"/>
    <property type="match status" value="1"/>
</dbReference>
<organism evidence="7 8">
    <name type="scientific">Pedobacter heparinus (strain ATCC 13125 / DSM 2366 / CIP 104194 / JCM 7457 / NBRC 12017 / NCIMB 9290 / NRRL B-14731 / HIM 762-3)</name>
    <dbReference type="NCBI Taxonomy" id="485917"/>
    <lineage>
        <taxon>Bacteria</taxon>
        <taxon>Pseudomonadati</taxon>
        <taxon>Bacteroidota</taxon>
        <taxon>Sphingobacteriia</taxon>
        <taxon>Sphingobacteriales</taxon>
        <taxon>Sphingobacteriaceae</taxon>
        <taxon>Pedobacter</taxon>
    </lineage>
</organism>
<dbReference type="OrthoDB" id="659569at2"/>
<keyword evidence="8" id="KW-1185">Reference proteome</keyword>
<evidence type="ECO:0000256" key="3">
    <source>
        <dbReference type="ARBA" id="ARBA00023082"/>
    </source>
</evidence>
<dbReference type="STRING" id="485917.Phep_1987"/>
<dbReference type="PANTHER" id="PTHR43133">
    <property type="entry name" value="RNA POLYMERASE ECF-TYPE SIGMA FACTO"/>
    <property type="match status" value="1"/>
</dbReference>
<dbReference type="InterPro" id="IPR013325">
    <property type="entry name" value="RNA_pol_sigma_r2"/>
</dbReference>
<evidence type="ECO:0000256" key="1">
    <source>
        <dbReference type="ARBA" id="ARBA00010641"/>
    </source>
</evidence>
<keyword evidence="2" id="KW-0805">Transcription regulation</keyword>
<dbReference type="InterPro" id="IPR013324">
    <property type="entry name" value="RNA_pol_sigma_r3/r4-like"/>
</dbReference>
<dbReference type="RefSeq" id="WP_015807808.1">
    <property type="nucleotide sequence ID" value="NC_013061.1"/>
</dbReference>
<feature type="domain" description="RNA polymerase sigma factor 70 region 4 type 2" evidence="6">
    <location>
        <begin position="125"/>
        <end position="176"/>
    </location>
</feature>
<dbReference type="InterPro" id="IPR014284">
    <property type="entry name" value="RNA_pol_sigma-70_dom"/>
</dbReference>
<dbReference type="Proteomes" id="UP000000852">
    <property type="component" value="Chromosome"/>
</dbReference>
<dbReference type="Gene3D" id="1.10.10.10">
    <property type="entry name" value="Winged helix-like DNA-binding domain superfamily/Winged helix DNA-binding domain"/>
    <property type="match status" value="1"/>
</dbReference>
<dbReference type="InterPro" id="IPR039425">
    <property type="entry name" value="RNA_pol_sigma-70-like"/>
</dbReference>
<evidence type="ECO:0000256" key="2">
    <source>
        <dbReference type="ARBA" id="ARBA00023015"/>
    </source>
</evidence>
<dbReference type="HOGENOM" id="CLU_047691_4_1_10"/>
<dbReference type="InterPro" id="IPR007627">
    <property type="entry name" value="RNA_pol_sigma70_r2"/>
</dbReference>
<dbReference type="Gene3D" id="1.10.1740.10">
    <property type="match status" value="1"/>
</dbReference>
<feature type="domain" description="RNA polymerase sigma-70 region 2" evidence="5">
    <location>
        <begin position="27"/>
        <end position="94"/>
    </location>
</feature>
<proteinExistence type="inferred from homology"/>
<comment type="similarity">
    <text evidence="1">Belongs to the sigma-70 factor family. ECF subfamily.</text>
</comment>
<name>C6XWB5_PEDHD</name>
<accession>C6XWB5</accession>
<dbReference type="Pfam" id="PF08281">
    <property type="entry name" value="Sigma70_r4_2"/>
    <property type="match status" value="1"/>
</dbReference>